<keyword evidence="4" id="KW-1003">Cell membrane</keyword>
<feature type="transmembrane region" description="Helical" evidence="9">
    <location>
        <begin position="95"/>
        <end position="112"/>
    </location>
</feature>
<dbReference type="NCBIfam" id="TIGR01726">
    <property type="entry name" value="HEQRo_perm_3TM"/>
    <property type="match status" value="1"/>
</dbReference>
<reference evidence="12" key="3">
    <citation type="submission" date="2022-09" db="EMBL/GenBank/DDBJ databases">
        <title>The genome sequence of Rhodococcus aetherivorans N1.</title>
        <authorList>
            <person name="Jiang W."/>
        </authorList>
    </citation>
    <scope>NUCLEOTIDE SEQUENCE</scope>
    <source>
        <strain evidence="12">N1</strain>
    </source>
</reference>
<gene>
    <name evidence="12" type="ORF">OCS65_17005</name>
    <name evidence="11" type="ORF">RAJCM14343_2492</name>
</gene>
<accession>A0A0F6VII7</accession>
<dbReference type="Proteomes" id="UP000325466">
    <property type="component" value="Unassembled WGS sequence"/>
</dbReference>
<evidence type="ECO:0000256" key="5">
    <source>
        <dbReference type="ARBA" id="ARBA00022692"/>
    </source>
</evidence>
<dbReference type="GeneID" id="83622152"/>
<keyword evidence="8 9" id="KW-0472">Membrane</keyword>
<keyword evidence="13" id="KW-1185">Reference proteome</keyword>
<evidence type="ECO:0000256" key="3">
    <source>
        <dbReference type="ARBA" id="ARBA00022448"/>
    </source>
</evidence>
<reference evidence="11" key="2">
    <citation type="submission" date="2019-10" db="EMBL/GenBank/DDBJ databases">
        <title>Draft genome sequence of Rhodococcus aetherivorans JCM 14343.</title>
        <authorList>
            <person name="Inoue D."/>
            <person name="Nakazawa M."/>
            <person name="Yamamoto N."/>
            <person name="Sei K."/>
            <person name="Ike M."/>
        </authorList>
    </citation>
    <scope>NUCLEOTIDE SEQUENCE</scope>
    <source>
        <strain evidence="11">JCM 14343</strain>
    </source>
</reference>
<protein>
    <submittedName>
        <fullName evidence="12">Amino acid ABC transporter permease</fullName>
    </submittedName>
    <submittedName>
        <fullName evidence="11">Glutamate transport system permease protein gluC</fullName>
    </submittedName>
</protein>
<dbReference type="AlphaFoldDB" id="A0A059MST3"/>
<organism evidence="12 14">
    <name type="scientific">Rhodococcus aetherivorans</name>
    <dbReference type="NCBI Taxonomy" id="191292"/>
    <lineage>
        <taxon>Bacteria</taxon>
        <taxon>Bacillati</taxon>
        <taxon>Actinomycetota</taxon>
        <taxon>Actinomycetes</taxon>
        <taxon>Mycobacteriales</taxon>
        <taxon>Nocardiaceae</taxon>
        <taxon>Rhodococcus</taxon>
    </lineage>
</organism>
<evidence type="ECO:0000256" key="8">
    <source>
        <dbReference type="ARBA" id="ARBA00023136"/>
    </source>
</evidence>
<keyword evidence="3 9" id="KW-0813">Transport</keyword>
<comment type="subcellular location">
    <subcellularLocation>
        <location evidence="1 9">Cell membrane</location>
        <topology evidence="1 9">Multi-pass membrane protein</topology>
    </subcellularLocation>
</comment>
<evidence type="ECO:0000256" key="7">
    <source>
        <dbReference type="ARBA" id="ARBA00022989"/>
    </source>
</evidence>
<dbReference type="CDD" id="cd06261">
    <property type="entry name" value="TM_PBP2"/>
    <property type="match status" value="1"/>
</dbReference>
<dbReference type="GO" id="GO:0022857">
    <property type="term" value="F:transmembrane transporter activity"/>
    <property type="evidence" value="ECO:0007669"/>
    <property type="project" value="InterPro"/>
</dbReference>
<dbReference type="KEGG" id="rav:AAT18_11945"/>
<evidence type="ECO:0000313" key="12">
    <source>
        <dbReference type="EMBL" id="UYF92195.1"/>
    </source>
</evidence>
<comment type="similarity">
    <text evidence="2">Belongs to the binding-protein-dependent transport system permease family. HisMQ subfamily.</text>
</comment>
<evidence type="ECO:0000313" key="11">
    <source>
        <dbReference type="EMBL" id="GES37238.1"/>
    </source>
</evidence>
<evidence type="ECO:0000256" key="1">
    <source>
        <dbReference type="ARBA" id="ARBA00004651"/>
    </source>
</evidence>
<dbReference type="GO" id="GO:0043190">
    <property type="term" value="C:ATP-binding cassette (ABC) transporter complex"/>
    <property type="evidence" value="ECO:0007669"/>
    <property type="project" value="InterPro"/>
</dbReference>
<dbReference type="InterPro" id="IPR010065">
    <property type="entry name" value="AA_ABC_transptr_permease_3TM"/>
</dbReference>
<evidence type="ECO:0000256" key="6">
    <source>
        <dbReference type="ARBA" id="ARBA00022970"/>
    </source>
</evidence>
<keyword evidence="6" id="KW-0029">Amino-acid transport</keyword>
<sequence length="226" mass="24013">MDLLSKYGDQLIDAFWTTVQLTVFSAIGALILGTILAGMRVSPVPVARAVGTVYVGIFRNTPLTLIIIFCLFGLSQTLGISLAPQSSPTFLVDNNFRLAVLGLSVYTAAFVCESLRSGINTVNVGQAEAGRSLGLTFGQNLRLIVLPQAFRAVIAPLGSVLIALTKNSTIASVIGVSEASLLMKTMIENEAQIFVIGGIFALGFVILTLPTGLLFGWLSTRFEVSR</sequence>
<accession>N1MEF7</accession>
<evidence type="ECO:0000256" key="2">
    <source>
        <dbReference type="ARBA" id="ARBA00010072"/>
    </source>
</evidence>
<evidence type="ECO:0000313" key="14">
    <source>
        <dbReference type="Proteomes" id="UP001163947"/>
    </source>
</evidence>
<evidence type="ECO:0000256" key="4">
    <source>
        <dbReference type="ARBA" id="ARBA00022475"/>
    </source>
</evidence>
<dbReference type="RefSeq" id="WP_006948253.1">
    <property type="nucleotide sequence ID" value="NZ_BAAAYP010000012.1"/>
</dbReference>
<dbReference type="GO" id="GO:0006865">
    <property type="term" value="P:amino acid transport"/>
    <property type="evidence" value="ECO:0007669"/>
    <property type="project" value="UniProtKB-KW"/>
</dbReference>
<feature type="transmembrane region" description="Helical" evidence="9">
    <location>
        <begin position="20"/>
        <end position="42"/>
    </location>
</feature>
<accession>A0A059MST3</accession>
<keyword evidence="7 9" id="KW-1133">Transmembrane helix</keyword>
<reference evidence="11 13" key="1">
    <citation type="journal article" date="2018" name="Biodegradation">
        <title>1,4-Dioxane degradation characteristics of Rhodococcus aetherivorans JCM 14343.</title>
        <authorList>
            <person name="Inoue D."/>
            <person name="Tsunoda T."/>
            <person name="Yamamoto N."/>
            <person name="Ike M."/>
            <person name="Sei K."/>
        </authorList>
    </citation>
    <scope>NUCLEOTIDE SEQUENCE [LARGE SCALE GENOMIC DNA]</scope>
    <source>
        <strain evidence="11 13">JCM 14343</strain>
    </source>
</reference>
<dbReference type="SUPFAM" id="SSF161098">
    <property type="entry name" value="MetI-like"/>
    <property type="match status" value="1"/>
</dbReference>
<evidence type="ECO:0000256" key="9">
    <source>
        <dbReference type="RuleBase" id="RU363032"/>
    </source>
</evidence>
<evidence type="ECO:0000259" key="10">
    <source>
        <dbReference type="PROSITE" id="PS50928"/>
    </source>
</evidence>
<dbReference type="InterPro" id="IPR035906">
    <property type="entry name" value="MetI-like_sf"/>
</dbReference>
<dbReference type="EMBL" id="BLAH01000083">
    <property type="protein sequence ID" value="GES37238.1"/>
    <property type="molecule type" value="Genomic_DNA"/>
</dbReference>
<dbReference type="PANTHER" id="PTHR30614">
    <property type="entry name" value="MEMBRANE COMPONENT OF AMINO ACID ABC TRANSPORTER"/>
    <property type="match status" value="1"/>
</dbReference>
<dbReference type="PANTHER" id="PTHR30614:SF37">
    <property type="entry name" value="AMINO-ACID ABC TRANSPORTER PERMEASE PROTEIN YHDX-RELATED"/>
    <property type="match status" value="1"/>
</dbReference>
<proteinExistence type="inferred from homology"/>
<dbReference type="InterPro" id="IPR000515">
    <property type="entry name" value="MetI-like"/>
</dbReference>
<dbReference type="Proteomes" id="UP001163947">
    <property type="component" value="Chromosome"/>
</dbReference>
<feature type="transmembrane region" description="Helical" evidence="9">
    <location>
        <begin position="63"/>
        <end position="83"/>
    </location>
</feature>
<dbReference type="PROSITE" id="PS50928">
    <property type="entry name" value="ABC_TM1"/>
    <property type="match status" value="1"/>
</dbReference>
<dbReference type="InterPro" id="IPR043429">
    <property type="entry name" value="ArtM/GltK/GlnP/TcyL/YhdX-like"/>
</dbReference>
<keyword evidence="5 9" id="KW-0812">Transmembrane</keyword>
<evidence type="ECO:0000313" key="13">
    <source>
        <dbReference type="Proteomes" id="UP000325466"/>
    </source>
</evidence>
<feature type="transmembrane region" description="Helical" evidence="9">
    <location>
        <begin position="193"/>
        <end position="218"/>
    </location>
</feature>
<name>A0A059MST3_9NOCA</name>
<dbReference type="EMBL" id="CP106982">
    <property type="protein sequence ID" value="UYF92195.1"/>
    <property type="molecule type" value="Genomic_DNA"/>
</dbReference>
<feature type="domain" description="ABC transmembrane type-1" evidence="10">
    <location>
        <begin position="15"/>
        <end position="215"/>
    </location>
</feature>
<dbReference type="Gene3D" id="1.10.3720.10">
    <property type="entry name" value="MetI-like"/>
    <property type="match status" value="1"/>
</dbReference>
<dbReference type="Pfam" id="PF00528">
    <property type="entry name" value="BPD_transp_1"/>
    <property type="match status" value="1"/>
</dbReference>